<dbReference type="PROSITE" id="PS51257">
    <property type="entry name" value="PROKAR_LIPOPROTEIN"/>
    <property type="match status" value="1"/>
</dbReference>
<keyword evidence="10" id="KW-1185">Reference proteome</keyword>
<evidence type="ECO:0000313" key="10">
    <source>
        <dbReference type="Proteomes" id="UP000216361"/>
    </source>
</evidence>
<dbReference type="GO" id="GO:0016810">
    <property type="term" value="F:hydrolase activity, acting on carbon-nitrogen (but not peptide) bonds"/>
    <property type="evidence" value="ECO:0007669"/>
    <property type="project" value="InterPro"/>
</dbReference>
<dbReference type="SUPFAM" id="SSF88713">
    <property type="entry name" value="Glycoside hydrolase/deacetylase"/>
    <property type="match status" value="1"/>
</dbReference>
<evidence type="ECO:0000256" key="2">
    <source>
        <dbReference type="ARBA" id="ARBA00004613"/>
    </source>
</evidence>
<protein>
    <recommendedName>
        <fullName evidence="4">Chitooligosaccharide deacetylase</fullName>
    </recommendedName>
    <alternativeName>
        <fullName evidence="6">Nodulation protein B</fullName>
    </alternativeName>
</protein>
<sequence length="363" mass="39404">MIMMHARTRRRSGRLKRLWRRVIMAATLGLACLLPSLAAAQTGIDATLPRAVILSYSRVGDESGVTGSNISIENFEAHLAELRSGEFTVLPVPDIIDALRAGRPLPDKTVGILFDEPHSSVYTTAWPRLRAARLPATLFVATDTVDRAGADTLSWSEIRDMASEGLELGNQTASYPHMLGIERAYLLGQIARAADRIQGETGRKPTLFAYPYGEHDAAVRALVAAEGYSAAFGQQSGVAHARLDPFALPRFAMNDPFASVERLRLAVQALPLLVTDVTPAEMALDSNPPAIGFTLDPMMGANAISALACFVSGVGRADVTELGDRRIEVRPRDTLPTGRSRLNCTLPANEGRWRWFGMQFVVP</sequence>
<reference evidence="9 10" key="1">
    <citation type="submission" date="2017-07" db="EMBL/GenBank/DDBJ databases">
        <title>Elstera cyanobacteriorum sp. nov., a novel bacterium isolated from cyanobacterial aggregates in a eutrophic lake.</title>
        <authorList>
            <person name="Cai H."/>
        </authorList>
    </citation>
    <scope>NUCLEOTIDE SEQUENCE [LARGE SCALE GENOMIC DNA]</scope>
    <source>
        <strain evidence="9 10">TH019</strain>
    </source>
</reference>
<dbReference type="CDD" id="cd10973">
    <property type="entry name" value="CE4_DAC_u4_5s"/>
    <property type="match status" value="1"/>
</dbReference>
<dbReference type="GO" id="GO:0005576">
    <property type="term" value="C:extracellular region"/>
    <property type="evidence" value="ECO:0007669"/>
    <property type="project" value="UniProtKB-SubCell"/>
</dbReference>
<evidence type="ECO:0000259" key="8">
    <source>
        <dbReference type="PROSITE" id="PS51677"/>
    </source>
</evidence>
<evidence type="ECO:0000256" key="1">
    <source>
        <dbReference type="ARBA" id="ARBA00003236"/>
    </source>
</evidence>
<dbReference type="PROSITE" id="PS51677">
    <property type="entry name" value="NODB"/>
    <property type="match status" value="1"/>
</dbReference>
<comment type="function">
    <text evidence="1">Is involved in generating a small heat-stable compound (Nod), an acylated oligomer of N-acetylglucosamine, that stimulates mitosis in various plant protoplasts.</text>
</comment>
<dbReference type="InterPro" id="IPR051398">
    <property type="entry name" value="Polysacch_Deacetylase"/>
</dbReference>
<evidence type="ECO:0000313" key="9">
    <source>
        <dbReference type="EMBL" id="OYQ17301.1"/>
    </source>
</evidence>
<dbReference type="PANTHER" id="PTHR34216:SF3">
    <property type="entry name" value="POLY-BETA-1,6-N-ACETYL-D-GLUCOSAMINE N-DEACETYLASE"/>
    <property type="match status" value="1"/>
</dbReference>
<dbReference type="OrthoDB" id="9782872at2"/>
<dbReference type="AlphaFoldDB" id="A0A255XK86"/>
<evidence type="ECO:0000256" key="6">
    <source>
        <dbReference type="ARBA" id="ARBA00032976"/>
    </source>
</evidence>
<evidence type="ECO:0000256" key="5">
    <source>
        <dbReference type="ARBA" id="ARBA00022729"/>
    </source>
</evidence>
<dbReference type="GO" id="GO:0005975">
    <property type="term" value="P:carbohydrate metabolic process"/>
    <property type="evidence" value="ECO:0007669"/>
    <property type="project" value="InterPro"/>
</dbReference>
<dbReference type="InterPro" id="IPR002509">
    <property type="entry name" value="NODB_dom"/>
</dbReference>
<feature type="chain" id="PRO_5013124079" description="Chitooligosaccharide deacetylase" evidence="7">
    <location>
        <begin position="41"/>
        <end position="363"/>
    </location>
</feature>
<evidence type="ECO:0000256" key="4">
    <source>
        <dbReference type="ARBA" id="ARBA00020071"/>
    </source>
</evidence>
<evidence type="ECO:0000256" key="3">
    <source>
        <dbReference type="ARBA" id="ARBA00010973"/>
    </source>
</evidence>
<comment type="subcellular location">
    <subcellularLocation>
        <location evidence="2">Secreted</location>
    </subcellularLocation>
</comment>
<keyword evidence="5 7" id="KW-0732">Signal</keyword>
<feature type="domain" description="NodB homology" evidence="8">
    <location>
        <begin position="108"/>
        <end position="363"/>
    </location>
</feature>
<dbReference type="Gene3D" id="3.20.20.370">
    <property type="entry name" value="Glycoside hydrolase/deacetylase"/>
    <property type="match status" value="1"/>
</dbReference>
<feature type="signal peptide" evidence="7">
    <location>
        <begin position="1"/>
        <end position="40"/>
    </location>
</feature>
<dbReference type="Proteomes" id="UP000216361">
    <property type="component" value="Unassembled WGS sequence"/>
</dbReference>
<gene>
    <name evidence="9" type="ORF">CHR90_15130</name>
</gene>
<dbReference type="PANTHER" id="PTHR34216">
    <property type="match status" value="1"/>
</dbReference>
<dbReference type="EMBL" id="NOXS01000034">
    <property type="protein sequence ID" value="OYQ17301.1"/>
    <property type="molecule type" value="Genomic_DNA"/>
</dbReference>
<proteinExistence type="inferred from homology"/>
<evidence type="ECO:0000256" key="7">
    <source>
        <dbReference type="SAM" id="SignalP"/>
    </source>
</evidence>
<comment type="caution">
    <text evidence="9">The sequence shown here is derived from an EMBL/GenBank/DDBJ whole genome shotgun (WGS) entry which is preliminary data.</text>
</comment>
<organism evidence="9 10">
    <name type="scientific">Elstera cyanobacteriorum</name>
    <dbReference type="NCBI Taxonomy" id="2022747"/>
    <lineage>
        <taxon>Bacteria</taxon>
        <taxon>Pseudomonadati</taxon>
        <taxon>Pseudomonadota</taxon>
        <taxon>Alphaproteobacteria</taxon>
        <taxon>Rhodospirillales</taxon>
        <taxon>Rhodospirillaceae</taxon>
        <taxon>Elstera</taxon>
    </lineage>
</organism>
<comment type="similarity">
    <text evidence="3">Belongs to the polysaccharide deacetylase family.</text>
</comment>
<name>A0A255XK86_9PROT</name>
<dbReference type="InterPro" id="IPR011330">
    <property type="entry name" value="Glyco_hydro/deAcase_b/a-brl"/>
</dbReference>
<dbReference type="Pfam" id="PF01522">
    <property type="entry name" value="Polysacc_deac_1"/>
    <property type="match status" value="1"/>
</dbReference>
<accession>A0A255XK86</accession>